<accession>A0A0A0ICN4</accession>
<name>A0A0A0ICN4_CLONO</name>
<dbReference type="AlphaFoldDB" id="A0A0A0ICN4"/>
<evidence type="ECO:0000313" key="2">
    <source>
        <dbReference type="Proteomes" id="UP000030012"/>
    </source>
</evidence>
<protein>
    <recommendedName>
        <fullName evidence="3">Twitching motility protein PilT</fullName>
    </recommendedName>
</protein>
<proteinExistence type="predicted"/>
<sequence>MLHIFCDGKGTGKTKSLIESANKMAINSKGNVVYIDDDNGPIFQLDNKIRFISTEEYELKDSNHFYGFLCGILSQDYDVSVVYVDGLFNIIEGKIDNTAHLFSKIEKLSQNYDVDFYFNINIEKHKVPEFIKKYVA</sequence>
<organism evidence="1 2">
    <name type="scientific">Clostridium novyi A str. 4552</name>
    <dbReference type="NCBI Taxonomy" id="1444289"/>
    <lineage>
        <taxon>Bacteria</taxon>
        <taxon>Bacillati</taxon>
        <taxon>Bacillota</taxon>
        <taxon>Clostridia</taxon>
        <taxon>Eubacteriales</taxon>
        <taxon>Clostridiaceae</taxon>
        <taxon>Clostridium</taxon>
    </lineage>
</organism>
<dbReference type="Proteomes" id="UP000030012">
    <property type="component" value="Unassembled WGS sequence"/>
</dbReference>
<evidence type="ECO:0008006" key="3">
    <source>
        <dbReference type="Google" id="ProtNLM"/>
    </source>
</evidence>
<evidence type="ECO:0000313" key="1">
    <source>
        <dbReference type="EMBL" id="KGM98121.1"/>
    </source>
</evidence>
<gene>
    <name evidence="1" type="ORF">Z968_01195</name>
</gene>
<dbReference type="OrthoDB" id="1953676at2"/>
<reference evidence="1 2" key="1">
    <citation type="submission" date="2014-01" db="EMBL/GenBank/DDBJ databases">
        <title>Plasmidome dynamics in the species complex Clostridium novyi sensu lato converts strains of independent lineages into distinctly different pathogens.</title>
        <authorList>
            <person name="Skarin H."/>
            <person name="Segerman B."/>
        </authorList>
    </citation>
    <scope>NUCLEOTIDE SEQUENCE [LARGE SCALE GENOMIC DNA]</scope>
    <source>
        <strain evidence="1 2">4552</strain>
    </source>
</reference>
<dbReference type="EMBL" id="JENJ01000003">
    <property type="protein sequence ID" value="KGM98121.1"/>
    <property type="molecule type" value="Genomic_DNA"/>
</dbReference>
<dbReference type="RefSeq" id="WP_039252233.1">
    <property type="nucleotide sequence ID" value="NZ_JENJ01000003.1"/>
</dbReference>
<comment type="caution">
    <text evidence="1">The sequence shown here is derived from an EMBL/GenBank/DDBJ whole genome shotgun (WGS) entry which is preliminary data.</text>
</comment>